<dbReference type="InParanoid" id="A0A2P6NWG0"/>
<evidence type="ECO:0000256" key="5">
    <source>
        <dbReference type="ARBA" id="ARBA00023235"/>
    </source>
</evidence>
<evidence type="ECO:0000313" key="7">
    <source>
        <dbReference type="EMBL" id="PRP88302.1"/>
    </source>
</evidence>
<accession>A0A2P6NWG0</accession>
<keyword evidence="5 7" id="KW-0413">Isomerase</keyword>
<evidence type="ECO:0000256" key="3">
    <source>
        <dbReference type="ARBA" id="ARBA00008088"/>
    </source>
</evidence>
<keyword evidence="8" id="KW-1185">Reference proteome</keyword>
<dbReference type="NCBIfam" id="TIGR00021">
    <property type="entry name" value="rpiA"/>
    <property type="match status" value="1"/>
</dbReference>
<dbReference type="NCBIfam" id="NF001924">
    <property type="entry name" value="PRK00702.1"/>
    <property type="match status" value="1"/>
</dbReference>
<dbReference type="FunFam" id="3.40.50.1360:FF:000001">
    <property type="entry name" value="Ribose-5-phosphate isomerase A"/>
    <property type="match status" value="1"/>
</dbReference>
<comment type="caution">
    <text evidence="7">The sequence shown here is derived from an EMBL/GenBank/DDBJ whole genome shotgun (WGS) entry which is preliminary data.</text>
</comment>
<evidence type="ECO:0000313" key="8">
    <source>
        <dbReference type="Proteomes" id="UP000241769"/>
    </source>
</evidence>
<dbReference type="STRING" id="1890364.A0A2P6NWG0"/>
<dbReference type="EC" id="5.3.1.6" evidence="4"/>
<dbReference type="GO" id="GO:0004751">
    <property type="term" value="F:ribose-5-phosphate isomerase activity"/>
    <property type="evidence" value="ECO:0007669"/>
    <property type="project" value="UniProtKB-EC"/>
</dbReference>
<evidence type="ECO:0000256" key="4">
    <source>
        <dbReference type="ARBA" id="ARBA00011959"/>
    </source>
</evidence>
<comment type="similarity">
    <text evidence="3">Belongs to the ribose 5-phosphate isomerase family.</text>
</comment>
<dbReference type="UniPathway" id="UPA00115">
    <property type="reaction ID" value="UER00412"/>
</dbReference>
<dbReference type="SUPFAM" id="SSF100950">
    <property type="entry name" value="NagB/RpiA/CoA transferase-like"/>
    <property type="match status" value="1"/>
</dbReference>
<comment type="pathway">
    <text evidence="2">Carbohydrate degradation; pentose phosphate pathway; D-ribose 5-phosphate from D-ribulose 5-phosphate (non-oxidative stage): step 1/1.</text>
</comment>
<name>A0A2P6NWG0_9EUKA</name>
<dbReference type="InterPro" id="IPR004788">
    <property type="entry name" value="Ribose5P_isomerase_type_A"/>
</dbReference>
<dbReference type="Pfam" id="PF06026">
    <property type="entry name" value="Rib_5-P_isom_A"/>
    <property type="match status" value="1"/>
</dbReference>
<reference evidence="7 8" key="1">
    <citation type="journal article" date="2018" name="Genome Biol. Evol.">
        <title>Multiple Roots of Fruiting Body Formation in Amoebozoa.</title>
        <authorList>
            <person name="Hillmann F."/>
            <person name="Forbes G."/>
            <person name="Novohradska S."/>
            <person name="Ferling I."/>
            <person name="Riege K."/>
            <person name="Groth M."/>
            <person name="Westermann M."/>
            <person name="Marz M."/>
            <person name="Spaller T."/>
            <person name="Winckler T."/>
            <person name="Schaap P."/>
            <person name="Glockner G."/>
        </authorList>
    </citation>
    <scope>NUCLEOTIDE SEQUENCE [LARGE SCALE GENOMIC DNA]</scope>
    <source>
        <strain evidence="7 8">Jena</strain>
    </source>
</reference>
<evidence type="ECO:0000256" key="2">
    <source>
        <dbReference type="ARBA" id="ARBA00004988"/>
    </source>
</evidence>
<organism evidence="7 8">
    <name type="scientific">Planoprotostelium fungivorum</name>
    <dbReference type="NCBI Taxonomy" id="1890364"/>
    <lineage>
        <taxon>Eukaryota</taxon>
        <taxon>Amoebozoa</taxon>
        <taxon>Evosea</taxon>
        <taxon>Variosea</taxon>
        <taxon>Cavosteliida</taxon>
        <taxon>Cavosteliaceae</taxon>
        <taxon>Planoprotostelium</taxon>
    </lineage>
</organism>
<dbReference type="GO" id="GO:0006014">
    <property type="term" value="P:D-ribose metabolic process"/>
    <property type="evidence" value="ECO:0007669"/>
    <property type="project" value="TreeGrafter"/>
</dbReference>
<dbReference type="EMBL" id="MDYQ01000012">
    <property type="protein sequence ID" value="PRP88302.1"/>
    <property type="molecule type" value="Genomic_DNA"/>
</dbReference>
<evidence type="ECO:0000256" key="1">
    <source>
        <dbReference type="ARBA" id="ARBA00001713"/>
    </source>
</evidence>
<dbReference type="FunCoup" id="A0A2P6NWG0">
    <property type="interactions" value="307"/>
</dbReference>
<dbReference type="OrthoDB" id="1555531at2759"/>
<dbReference type="PANTHER" id="PTHR11934:SF0">
    <property type="entry name" value="RIBOSE-5-PHOSPHATE ISOMERASE"/>
    <property type="match status" value="1"/>
</dbReference>
<gene>
    <name evidence="7" type="ORF">PROFUN_03411</name>
</gene>
<comment type="catalytic activity">
    <reaction evidence="1">
        <text>aldehydo-D-ribose 5-phosphate = D-ribulose 5-phosphate</text>
        <dbReference type="Rhea" id="RHEA:14657"/>
        <dbReference type="ChEBI" id="CHEBI:58121"/>
        <dbReference type="ChEBI" id="CHEBI:58273"/>
        <dbReference type="EC" id="5.3.1.6"/>
    </reaction>
</comment>
<dbReference type="SUPFAM" id="SSF75445">
    <property type="entry name" value="D-ribose-5-phosphate isomerase (RpiA), lid domain"/>
    <property type="match status" value="1"/>
</dbReference>
<dbReference type="GO" id="GO:0009052">
    <property type="term" value="P:pentose-phosphate shunt, non-oxidative branch"/>
    <property type="evidence" value="ECO:0007669"/>
    <property type="project" value="InterPro"/>
</dbReference>
<dbReference type="Proteomes" id="UP000241769">
    <property type="component" value="Unassembled WGS sequence"/>
</dbReference>
<dbReference type="FunFam" id="3.30.70.260:FF:000018">
    <property type="entry name" value="Ribose-5-phosphate isomerase A"/>
    <property type="match status" value="1"/>
</dbReference>
<dbReference type="AlphaFoldDB" id="A0A2P6NWG0"/>
<protein>
    <recommendedName>
        <fullName evidence="4">ribose-5-phosphate isomerase</fullName>
        <ecNumber evidence="4">5.3.1.6</ecNumber>
    </recommendedName>
    <alternativeName>
        <fullName evidence="6">Phosphoriboisomerase</fullName>
    </alternativeName>
</protein>
<dbReference type="Gene3D" id="3.30.70.260">
    <property type="match status" value="1"/>
</dbReference>
<evidence type="ECO:0000256" key="6">
    <source>
        <dbReference type="ARBA" id="ARBA00029734"/>
    </source>
</evidence>
<dbReference type="GO" id="GO:0005737">
    <property type="term" value="C:cytoplasm"/>
    <property type="evidence" value="ECO:0007669"/>
    <property type="project" value="TreeGrafter"/>
</dbReference>
<dbReference type="CDD" id="cd01398">
    <property type="entry name" value="RPI_A"/>
    <property type="match status" value="1"/>
</dbReference>
<dbReference type="PANTHER" id="PTHR11934">
    <property type="entry name" value="RIBOSE-5-PHOSPHATE ISOMERASE"/>
    <property type="match status" value="1"/>
</dbReference>
<dbReference type="Gene3D" id="3.40.50.1360">
    <property type="match status" value="1"/>
</dbReference>
<dbReference type="InterPro" id="IPR037171">
    <property type="entry name" value="NagB/RpiA_transferase-like"/>
</dbReference>
<sequence length="244" mass="26590">MSGTEALIEAAKKRAAYAAVDEFIRDGMKVGVGSGSTVVYVVERLVQRKNEEGLNITCIPTSFQSLNLINDGGLNLGDLNRHAPLDVSIDGADECDEKLNLIKGAALTLEKINVFNSKLFVVVADYRKESKVLGQKWKKGVPIEVLPLAWRAVSNYIVEHLHGKPILRMAVAKAGPVVTDNGNFILDVDFGEMADPLKVLTDVNRIPGVLETGLFVDMVEKAFFGTADGGYVTVDRKGERKVFQ</sequence>
<proteinExistence type="inferred from homology"/>